<dbReference type="STRING" id="1314781.A0A165FKU1"/>
<dbReference type="OrthoDB" id="9451547at2759"/>
<name>A0A165FKU1_EXIGL</name>
<dbReference type="Proteomes" id="UP000077266">
    <property type="component" value="Unassembled WGS sequence"/>
</dbReference>
<reference evidence="2 3" key="1">
    <citation type="journal article" date="2016" name="Mol. Biol. Evol.">
        <title>Comparative Genomics of Early-Diverging Mushroom-Forming Fungi Provides Insights into the Origins of Lignocellulose Decay Capabilities.</title>
        <authorList>
            <person name="Nagy L.G."/>
            <person name="Riley R."/>
            <person name="Tritt A."/>
            <person name="Adam C."/>
            <person name="Daum C."/>
            <person name="Floudas D."/>
            <person name="Sun H."/>
            <person name="Yadav J.S."/>
            <person name="Pangilinan J."/>
            <person name="Larsson K.H."/>
            <person name="Matsuura K."/>
            <person name="Barry K."/>
            <person name="Labutti K."/>
            <person name="Kuo R."/>
            <person name="Ohm R.A."/>
            <person name="Bhattacharya S.S."/>
            <person name="Shirouzu T."/>
            <person name="Yoshinaga Y."/>
            <person name="Martin F.M."/>
            <person name="Grigoriev I.V."/>
            <person name="Hibbett D.S."/>
        </authorList>
    </citation>
    <scope>NUCLEOTIDE SEQUENCE [LARGE SCALE GENOMIC DNA]</scope>
    <source>
        <strain evidence="2 3">HHB12029</strain>
    </source>
</reference>
<feature type="transmembrane region" description="Helical" evidence="1">
    <location>
        <begin position="254"/>
        <end position="274"/>
    </location>
</feature>
<accession>A0A165FKU1</accession>
<dbReference type="InParanoid" id="A0A165FKU1"/>
<feature type="transmembrane region" description="Helical" evidence="1">
    <location>
        <begin position="294"/>
        <end position="316"/>
    </location>
</feature>
<feature type="transmembrane region" description="Helical" evidence="1">
    <location>
        <begin position="177"/>
        <end position="200"/>
    </location>
</feature>
<gene>
    <name evidence="2" type="ORF">EXIGLDRAFT_796580</name>
</gene>
<feature type="transmembrane region" description="Helical" evidence="1">
    <location>
        <begin position="54"/>
        <end position="75"/>
    </location>
</feature>
<feature type="transmembrane region" description="Helical" evidence="1">
    <location>
        <begin position="328"/>
        <end position="346"/>
    </location>
</feature>
<dbReference type="PANTHER" id="PTHR35043:SF7">
    <property type="entry name" value="TRANSCRIPTION FACTOR DOMAIN-CONTAINING PROTEIN"/>
    <property type="match status" value="1"/>
</dbReference>
<dbReference type="PANTHER" id="PTHR35043">
    <property type="entry name" value="TRANSCRIPTION FACTOR DOMAIN-CONTAINING PROTEIN"/>
    <property type="match status" value="1"/>
</dbReference>
<evidence type="ECO:0000313" key="3">
    <source>
        <dbReference type="Proteomes" id="UP000077266"/>
    </source>
</evidence>
<sequence length="376" mass="41828">MSSPPEPSTCGCDKRTVCDIVTLCASTLLICAWNAVHVDVPPRKTFRHVQLTRVYWLLIALFLPEMLLCVALGQLREARMIIREGSQTWTLSHGFFVAMGALSATVPDRRSGREHRTLTTGNFLDLIRSNPNNVPNISADEIADRSKAGTVSKALLCLQIVFFCASCAARLNQHVPLTLLEITTFAHCLCALVAYAAWWYKPLDVIVPIPIALHNNADDGSGSIEYDAGLQRFFYSYSSVPAFYKSKPGRSLNWVRQLGLGQLVLASILIPTLYGLPHLLGFWQEFSTLVEHRLWRASTILVIGLPSVWPVAFFLLTTRTSWGERLATLLIPHVMLAYLLANGFLVCESVRQLFSLPPGAFVDVPLSHYVPHISIR</sequence>
<evidence type="ECO:0000313" key="2">
    <source>
        <dbReference type="EMBL" id="KZV89158.1"/>
    </source>
</evidence>
<keyword evidence="1" id="KW-0812">Transmembrane</keyword>
<organism evidence="2 3">
    <name type="scientific">Exidia glandulosa HHB12029</name>
    <dbReference type="NCBI Taxonomy" id="1314781"/>
    <lineage>
        <taxon>Eukaryota</taxon>
        <taxon>Fungi</taxon>
        <taxon>Dikarya</taxon>
        <taxon>Basidiomycota</taxon>
        <taxon>Agaricomycotina</taxon>
        <taxon>Agaricomycetes</taxon>
        <taxon>Auriculariales</taxon>
        <taxon>Exidiaceae</taxon>
        <taxon>Exidia</taxon>
    </lineage>
</organism>
<keyword evidence="1" id="KW-1133">Transmembrane helix</keyword>
<evidence type="ECO:0000256" key="1">
    <source>
        <dbReference type="SAM" id="Phobius"/>
    </source>
</evidence>
<protein>
    <submittedName>
        <fullName evidence="2">Uncharacterized protein</fullName>
    </submittedName>
</protein>
<keyword evidence="1" id="KW-0472">Membrane</keyword>
<keyword evidence="3" id="KW-1185">Reference proteome</keyword>
<proteinExistence type="predicted"/>
<dbReference type="EMBL" id="KV426080">
    <property type="protein sequence ID" value="KZV89158.1"/>
    <property type="molecule type" value="Genomic_DNA"/>
</dbReference>
<dbReference type="AlphaFoldDB" id="A0A165FKU1"/>